<reference evidence="5" key="1">
    <citation type="journal article" date="2014" name="Int. J. Syst. Evol. Microbiol.">
        <title>Complete genome sequence of Corynebacterium casei LMG S-19264T (=DSM 44701T), isolated from a smear-ripened cheese.</title>
        <authorList>
            <consortium name="US DOE Joint Genome Institute (JGI-PGF)"/>
            <person name="Walter F."/>
            <person name="Albersmeier A."/>
            <person name="Kalinowski J."/>
            <person name="Ruckert C."/>
        </authorList>
    </citation>
    <scope>NUCLEOTIDE SEQUENCE</scope>
    <source>
        <strain evidence="5">CGMCC 1.15958</strain>
    </source>
</reference>
<evidence type="ECO:0000256" key="2">
    <source>
        <dbReference type="ARBA" id="ARBA00023125"/>
    </source>
</evidence>
<feature type="domain" description="HTH araC/xylS-type" evidence="4">
    <location>
        <begin position="203"/>
        <end position="301"/>
    </location>
</feature>
<dbReference type="AlphaFoldDB" id="A0A917DY55"/>
<name>A0A917DY55_9BACT</name>
<keyword evidence="6" id="KW-1185">Reference proteome</keyword>
<dbReference type="PANTHER" id="PTHR43280:SF32">
    <property type="entry name" value="TRANSCRIPTIONAL REGULATORY PROTEIN"/>
    <property type="match status" value="1"/>
</dbReference>
<dbReference type="SUPFAM" id="SSF51215">
    <property type="entry name" value="Regulatory protein AraC"/>
    <property type="match status" value="1"/>
</dbReference>
<evidence type="ECO:0000313" key="5">
    <source>
        <dbReference type="EMBL" id="GGD82705.1"/>
    </source>
</evidence>
<proteinExistence type="predicted"/>
<evidence type="ECO:0000259" key="4">
    <source>
        <dbReference type="PROSITE" id="PS01124"/>
    </source>
</evidence>
<evidence type="ECO:0000313" key="6">
    <source>
        <dbReference type="Proteomes" id="UP000609064"/>
    </source>
</evidence>
<dbReference type="RefSeq" id="WP_188771363.1">
    <property type="nucleotide sequence ID" value="NZ_BMKK01000021.1"/>
</dbReference>
<organism evidence="5 6">
    <name type="scientific">Emticicia aquatilis</name>
    <dbReference type="NCBI Taxonomy" id="1537369"/>
    <lineage>
        <taxon>Bacteria</taxon>
        <taxon>Pseudomonadati</taxon>
        <taxon>Bacteroidota</taxon>
        <taxon>Cytophagia</taxon>
        <taxon>Cytophagales</taxon>
        <taxon>Leadbetterellaceae</taxon>
        <taxon>Emticicia</taxon>
    </lineage>
</organism>
<dbReference type="Proteomes" id="UP000609064">
    <property type="component" value="Unassembled WGS sequence"/>
</dbReference>
<dbReference type="PANTHER" id="PTHR43280">
    <property type="entry name" value="ARAC-FAMILY TRANSCRIPTIONAL REGULATOR"/>
    <property type="match status" value="1"/>
</dbReference>
<evidence type="ECO:0000256" key="3">
    <source>
        <dbReference type="ARBA" id="ARBA00023163"/>
    </source>
</evidence>
<dbReference type="SUPFAM" id="SSF46689">
    <property type="entry name" value="Homeodomain-like"/>
    <property type="match status" value="1"/>
</dbReference>
<dbReference type="InterPro" id="IPR037923">
    <property type="entry name" value="HTH-like"/>
</dbReference>
<gene>
    <name evidence="5" type="ORF">GCM10011514_53490</name>
</gene>
<dbReference type="InterPro" id="IPR009057">
    <property type="entry name" value="Homeodomain-like_sf"/>
</dbReference>
<dbReference type="Gene3D" id="1.10.10.60">
    <property type="entry name" value="Homeodomain-like"/>
    <property type="match status" value="1"/>
</dbReference>
<reference evidence="5" key="2">
    <citation type="submission" date="2020-09" db="EMBL/GenBank/DDBJ databases">
        <authorList>
            <person name="Sun Q."/>
            <person name="Zhou Y."/>
        </authorList>
    </citation>
    <scope>NUCLEOTIDE SEQUENCE</scope>
    <source>
        <strain evidence="5">CGMCC 1.15958</strain>
    </source>
</reference>
<dbReference type="InterPro" id="IPR018060">
    <property type="entry name" value="HTH_AraC"/>
</dbReference>
<dbReference type="EMBL" id="BMKK01000021">
    <property type="protein sequence ID" value="GGD82705.1"/>
    <property type="molecule type" value="Genomic_DNA"/>
</dbReference>
<dbReference type="GO" id="GO:0003700">
    <property type="term" value="F:DNA-binding transcription factor activity"/>
    <property type="evidence" value="ECO:0007669"/>
    <property type="project" value="InterPro"/>
</dbReference>
<accession>A0A917DY55</accession>
<protein>
    <recommendedName>
        <fullName evidence="4">HTH araC/xylS-type domain-containing protein</fullName>
    </recommendedName>
</protein>
<dbReference type="SMART" id="SM00342">
    <property type="entry name" value="HTH_ARAC"/>
    <property type="match status" value="1"/>
</dbReference>
<keyword evidence="2" id="KW-0238">DNA-binding</keyword>
<dbReference type="Pfam" id="PF12833">
    <property type="entry name" value="HTH_18"/>
    <property type="match status" value="1"/>
</dbReference>
<keyword evidence="3" id="KW-0804">Transcription</keyword>
<dbReference type="PROSITE" id="PS01124">
    <property type="entry name" value="HTH_ARAC_FAMILY_2"/>
    <property type="match status" value="1"/>
</dbReference>
<evidence type="ECO:0000256" key="1">
    <source>
        <dbReference type="ARBA" id="ARBA00023015"/>
    </source>
</evidence>
<comment type="caution">
    <text evidence="5">The sequence shown here is derived from an EMBL/GenBank/DDBJ whole genome shotgun (WGS) entry which is preliminary data.</text>
</comment>
<dbReference type="GO" id="GO:0043565">
    <property type="term" value="F:sequence-specific DNA binding"/>
    <property type="evidence" value="ECO:0007669"/>
    <property type="project" value="InterPro"/>
</dbReference>
<sequence>MNQKESKIAPLSPKELNVHHFGDEWKMNIADFHHLFHINKIEDVIPKIKFPLQPHRKTVNDFLFLTQGHSIRSKGLHEYKFGENTFFFLPAYQISTHEYVSTDAKGYFCHFDEEIFSKVFTKTQLSEEFNFWQFSGEPLVEVSKEMQKPILNILERLIYEYETNKSLNPNLITAYLLTLFTEISIFQKEQINLPKNAALRVTEKYKNLLSQHIYKTNKVSDYASMLAITPDHLNKCVKSTVGRTSQELLADMIILEAKVLLKQSSLSISEIAFKFCETNPSDFTRFFKGKTGVSPKEFRKNVIS</sequence>
<keyword evidence="1" id="KW-0805">Transcription regulation</keyword>